<proteinExistence type="predicted"/>
<organism evidence="2 3">
    <name type="scientific">Catellatospora bangladeshensis</name>
    <dbReference type="NCBI Taxonomy" id="310355"/>
    <lineage>
        <taxon>Bacteria</taxon>
        <taxon>Bacillati</taxon>
        <taxon>Actinomycetota</taxon>
        <taxon>Actinomycetes</taxon>
        <taxon>Micromonosporales</taxon>
        <taxon>Micromonosporaceae</taxon>
        <taxon>Catellatospora</taxon>
    </lineage>
</organism>
<dbReference type="InterPro" id="IPR029058">
    <property type="entry name" value="AB_hydrolase_fold"/>
</dbReference>
<dbReference type="Proteomes" id="UP000601223">
    <property type="component" value="Unassembled WGS sequence"/>
</dbReference>
<dbReference type="RefSeq" id="WP_203750875.1">
    <property type="nucleotide sequence ID" value="NZ_BONF01000030.1"/>
</dbReference>
<name>A0A8J3JN14_9ACTN</name>
<dbReference type="SUPFAM" id="SSF53474">
    <property type="entry name" value="alpha/beta-Hydrolases"/>
    <property type="match status" value="1"/>
</dbReference>
<evidence type="ECO:0000313" key="2">
    <source>
        <dbReference type="EMBL" id="GIF83701.1"/>
    </source>
</evidence>
<dbReference type="InterPro" id="IPR022742">
    <property type="entry name" value="Hydrolase_4"/>
</dbReference>
<reference evidence="2 3" key="1">
    <citation type="submission" date="2021-01" db="EMBL/GenBank/DDBJ databases">
        <title>Whole genome shotgun sequence of Catellatospora bangladeshensis NBRC 107357.</title>
        <authorList>
            <person name="Komaki H."/>
            <person name="Tamura T."/>
        </authorList>
    </citation>
    <scope>NUCLEOTIDE SEQUENCE [LARGE SCALE GENOMIC DNA]</scope>
    <source>
        <strain evidence="2 3">NBRC 107357</strain>
    </source>
</reference>
<feature type="domain" description="Serine aminopeptidase S33" evidence="1">
    <location>
        <begin position="59"/>
        <end position="178"/>
    </location>
</feature>
<keyword evidence="3" id="KW-1185">Reference proteome</keyword>
<dbReference type="Pfam" id="PF12146">
    <property type="entry name" value="Hydrolase_4"/>
    <property type="match status" value="1"/>
</dbReference>
<evidence type="ECO:0000313" key="3">
    <source>
        <dbReference type="Proteomes" id="UP000601223"/>
    </source>
</evidence>
<protein>
    <recommendedName>
        <fullName evidence="1">Serine aminopeptidase S33 domain-containing protein</fullName>
    </recommendedName>
</protein>
<dbReference type="PANTHER" id="PTHR11005">
    <property type="entry name" value="LYSOSOMAL ACID LIPASE-RELATED"/>
    <property type="match status" value="1"/>
</dbReference>
<comment type="caution">
    <text evidence="2">The sequence shown here is derived from an EMBL/GenBank/DDBJ whole genome shotgun (WGS) entry which is preliminary data.</text>
</comment>
<gene>
    <name evidence="2" type="ORF">Cba03nite_50500</name>
</gene>
<accession>A0A8J3JN14</accession>
<evidence type="ECO:0000259" key="1">
    <source>
        <dbReference type="Pfam" id="PF12146"/>
    </source>
</evidence>
<dbReference type="AlphaFoldDB" id="A0A8J3JN14"/>
<dbReference type="Gene3D" id="3.40.50.1820">
    <property type="entry name" value="alpha/beta hydrolase"/>
    <property type="match status" value="1"/>
</dbReference>
<dbReference type="EMBL" id="BONF01000030">
    <property type="protein sequence ID" value="GIF83701.1"/>
    <property type="molecule type" value="Genomic_DNA"/>
</dbReference>
<sequence length="304" mass="32626">MSTSGLVTGSERWVPTSGGHELHVRQVPPQGGAAPGVLFLPGLFSDGGFFLSSAGRGPATVFVERGFTAYVASLRGHGRSRWPRRRAYDWNFDTYVRHDIPDLIRGVAASHQGPLFVLAHSMIGYALLAALGADPSLQRHLAGVVTISSAVNDYSEGGLGKRVQLRGASMLARLAGRFPAKALRQGRWDEPAGLMRQFADWAPRGEFRSADGATDYWQALSRVTVPALVTIGAADTFHASPARGRKLADRLGGPVDFRVYGRETGLSWDPGHYDVIRGARAEAEVLPGVAGWMKRAGAVPATEE</sequence>